<organism evidence="3 4">
    <name type="scientific">Pontibacter populi</name>
    <dbReference type="NCBI Taxonomy" id="890055"/>
    <lineage>
        <taxon>Bacteria</taxon>
        <taxon>Pseudomonadati</taxon>
        <taxon>Bacteroidota</taxon>
        <taxon>Cytophagia</taxon>
        <taxon>Cytophagales</taxon>
        <taxon>Hymenobacteraceae</taxon>
        <taxon>Pontibacter</taxon>
    </lineage>
</organism>
<feature type="domain" description="Peptidase M28" evidence="2">
    <location>
        <begin position="221"/>
        <end position="416"/>
    </location>
</feature>
<name>A0ABV1RWS1_9BACT</name>
<evidence type="ECO:0000256" key="1">
    <source>
        <dbReference type="SAM" id="SignalP"/>
    </source>
</evidence>
<dbReference type="SUPFAM" id="SSF53187">
    <property type="entry name" value="Zn-dependent exopeptidases"/>
    <property type="match status" value="1"/>
</dbReference>
<sequence length="424" mass="47300">MKPLFLILIVCLFALPMQAQDMPRVRQTLDTLTSPYFHGRGYIFEGDAKAANYIRGRYKAAGLKPISGSYFQEFTMPVNRVTQTPELIVDGTRLIPGTDFVASANTASGKGKATIVCLDTLVFTDAAAAQKFFSRDLRKKALVYPQKFRKQLWELPEPYLQKILSAKLHIILQPKSLLTTVAATPAPVPLLEIKETAWPAKARKVKFNIKAEFTPAYQTRNVIAIIPGTVQPDSFIVFTAHYDHLGGQGKDIYFPGANDNASGTSMLLELAEHYSKPENRPNYSIAFMAFAAEEAGLLGSFHYTNNPLFPLQNIRFLVNLDLLGTGDDGMMVVNGSIHPKEFELLQTINKQQSYLPQIKMRGRAANSDHFPFSEKGVPAFFFYTLGGTTFYHNTNDQPAQLPLTRFKEVFRLITDFAGALQGKK</sequence>
<keyword evidence="1" id="KW-0732">Signal</keyword>
<feature type="signal peptide" evidence="1">
    <location>
        <begin position="1"/>
        <end position="19"/>
    </location>
</feature>
<reference evidence="3 4" key="1">
    <citation type="submission" date="2024-06" db="EMBL/GenBank/DDBJ databases">
        <title>Pontibacter populi HYL7-15.</title>
        <authorList>
            <person name="Kim M.K."/>
        </authorList>
    </citation>
    <scope>NUCLEOTIDE SEQUENCE [LARGE SCALE GENOMIC DNA]</scope>
    <source>
        <strain evidence="3 4">HYL7-15</strain>
    </source>
</reference>
<dbReference type="Gene3D" id="3.50.30.30">
    <property type="match status" value="1"/>
</dbReference>
<accession>A0ABV1RWS1</accession>
<dbReference type="RefSeq" id="WP_350413299.1">
    <property type="nucleotide sequence ID" value="NZ_JBEOKT010000015.1"/>
</dbReference>
<dbReference type="InterPro" id="IPR045175">
    <property type="entry name" value="M28_fam"/>
</dbReference>
<feature type="chain" id="PRO_5047025737" evidence="1">
    <location>
        <begin position="20"/>
        <end position="424"/>
    </location>
</feature>
<keyword evidence="4" id="KW-1185">Reference proteome</keyword>
<comment type="caution">
    <text evidence="3">The sequence shown here is derived from an EMBL/GenBank/DDBJ whole genome shotgun (WGS) entry which is preliminary data.</text>
</comment>
<evidence type="ECO:0000313" key="4">
    <source>
        <dbReference type="Proteomes" id="UP001476807"/>
    </source>
</evidence>
<dbReference type="EMBL" id="JBEOKT010000015">
    <property type="protein sequence ID" value="MER2998841.1"/>
    <property type="molecule type" value="Genomic_DNA"/>
</dbReference>
<dbReference type="Pfam" id="PF04389">
    <property type="entry name" value="Peptidase_M28"/>
    <property type="match status" value="1"/>
</dbReference>
<protein>
    <submittedName>
        <fullName evidence="3">M28 family peptidase</fullName>
    </submittedName>
</protein>
<dbReference type="PANTHER" id="PTHR12147">
    <property type="entry name" value="METALLOPEPTIDASE M28 FAMILY MEMBER"/>
    <property type="match status" value="1"/>
</dbReference>
<dbReference type="Gene3D" id="3.40.630.10">
    <property type="entry name" value="Zn peptidases"/>
    <property type="match status" value="1"/>
</dbReference>
<dbReference type="Proteomes" id="UP001476807">
    <property type="component" value="Unassembled WGS sequence"/>
</dbReference>
<evidence type="ECO:0000313" key="3">
    <source>
        <dbReference type="EMBL" id="MER2998841.1"/>
    </source>
</evidence>
<dbReference type="PANTHER" id="PTHR12147:SF26">
    <property type="entry name" value="PEPTIDASE M28 DOMAIN-CONTAINING PROTEIN"/>
    <property type="match status" value="1"/>
</dbReference>
<dbReference type="InterPro" id="IPR007484">
    <property type="entry name" value="Peptidase_M28"/>
</dbReference>
<proteinExistence type="predicted"/>
<gene>
    <name evidence="3" type="ORF">ABS362_14905</name>
</gene>
<evidence type="ECO:0000259" key="2">
    <source>
        <dbReference type="Pfam" id="PF04389"/>
    </source>
</evidence>